<dbReference type="CDD" id="cd00082">
    <property type="entry name" value="HisKA"/>
    <property type="match status" value="1"/>
</dbReference>
<dbReference type="PROSITE" id="PS50885">
    <property type="entry name" value="HAMP"/>
    <property type="match status" value="1"/>
</dbReference>
<dbReference type="Gene3D" id="1.10.287.130">
    <property type="match status" value="1"/>
</dbReference>
<dbReference type="AlphaFoldDB" id="B4D7H5"/>
<keyword evidence="10" id="KW-0472">Membrane</keyword>
<organism evidence="13 14">
    <name type="scientific">Chthoniobacter flavus Ellin428</name>
    <dbReference type="NCBI Taxonomy" id="497964"/>
    <lineage>
        <taxon>Bacteria</taxon>
        <taxon>Pseudomonadati</taxon>
        <taxon>Verrucomicrobiota</taxon>
        <taxon>Spartobacteria</taxon>
        <taxon>Chthoniobacterales</taxon>
        <taxon>Chthoniobacteraceae</taxon>
        <taxon>Chthoniobacter</taxon>
    </lineage>
</organism>
<comment type="caution">
    <text evidence="13">The sequence shown here is derived from an EMBL/GenBank/DDBJ whole genome shotgun (WGS) entry which is preliminary data.</text>
</comment>
<evidence type="ECO:0000256" key="6">
    <source>
        <dbReference type="ARBA" id="ARBA00022692"/>
    </source>
</evidence>
<dbReference type="InterPro" id="IPR036097">
    <property type="entry name" value="HisK_dim/P_sf"/>
</dbReference>
<dbReference type="InterPro" id="IPR050428">
    <property type="entry name" value="TCS_sensor_his_kinase"/>
</dbReference>
<name>B4D7H5_9BACT</name>
<dbReference type="SMART" id="SM00388">
    <property type="entry name" value="HisKA"/>
    <property type="match status" value="1"/>
</dbReference>
<dbReference type="InParanoid" id="B4D7H5"/>
<keyword evidence="8 10" id="KW-1133">Transmembrane helix</keyword>
<dbReference type="InterPro" id="IPR003660">
    <property type="entry name" value="HAMP_dom"/>
</dbReference>
<sequence>MRSIRRQITRSLLFGFIILMGLTGSAVYLSARYWLTAEFDHTLSATARSFAMLTRFDDNKVKIDFENELMPEFDRANGSAFFQLRVAGGKTIRRSRSLHESELPERFGETDRPSFWNLTLPSGRAGRAIGIHFVPKPAEEDDENVTPVGIPAVTIVVARDRTDLDRSLRWLGALLAGVGCIALGGVLFIVHRAVTRGLIPLADLGERSSQIGSHTLHTRFPVESMPSELAPICARLNDLLARLDRAFERERRFGADVAHELRTPLAELRSLAEVAQRWPDPNSETAGFFRDTLDIARQMESLVLALLAIARCEEGRQPIRRTAVEMPSLIREIWGRFAPMARDKDLKIAIEVERGGILRTDPELLRIALANLFSNAVEHAPAGGTVSIAMDVDEKGVRLTIANTVSDLQPEDVSHLFDRFWRKDSARTDGNHAGLGLSITRELTTLIGVELSAKMPSPEWVEFSLQFPGAALAGQPVEQ</sequence>
<dbReference type="Proteomes" id="UP000005824">
    <property type="component" value="Unassembled WGS sequence"/>
</dbReference>
<comment type="catalytic activity">
    <reaction evidence="1">
        <text>ATP + protein L-histidine = ADP + protein N-phospho-L-histidine.</text>
        <dbReference type="EC" id="2.7.13.3"/>
    </reaction>
</comment>
<dbReference type="eggNOG" id="COG2205">
    <property type="taxonomic scope" value="Bacteria"/>
</dbReference>
<dbReference type="Pfam" id="PF02518">
    <property type="entry name" value="HATPase_c"/>
    <property type="match status" value="1"/>
</dbReference>
<dbReference type="InterPro" id="IPR036890">
    <property type="entry name" value="HATPase_C_sf"/>
</dbReference>
<dbReference type="GO" id="GO:0000155">
    <property type="term" value="F:phosphorelay sensor kinase activity"/>
    <property type="evidence" value="ECO:0007669"/>
    <property type="project" value="InterPro"/>
</dbReference>
<dbReference type="Pfam" id="PF00512">
    <property type="entry name" value="HisKA"/>
    <property type="match status" value="1"/>
</dbReference>
<dbReference type="SMART" id="SM00387">
    <property type="entry name" value="HATPase_c"/>
    <property type="match status" value="1"/>
</dbReference>
<dbReference type="InterPro" id="IPR005467">
    <property type="entry name" value="His_kinase_dom"/>
</dbReference>
<dbReference type="InterPro" id="IPR003594">
    <property type="entry name" value="HATPase_dom"/>
</dbReference>
<feature type="domain" description="HAMP" evidence="12">
    <location>
        <begin position="195"/>
        <end position="248"/>
    </location>
</feature>
<reference evidence="13 14" key="1">
    <citation type="journal article" date="2011" name="J. Bacteriol.">
        <title>Genome sequence of Chthoniobacter flavus Ellin428, an aerobic heterotrophic soil bacterium.</title>
        <authorList>
            <person name="Kant R."/>
            <person name="van Passel M.W."/>
            <person name="Palva A."/>
            <person name="Lucas S."/>
            <person name="Lapidus A."/>
            <person name="Glavina Del Rio T."/>
            <person name="Dalin E."/>
            <person name="Tice H."/>
            <person name="Bruce D."/>
            <person name="Goodwin L."/>
            <person name="Pitluck S."/>
            <person name="Larimer F.W."/>
            <person name="Land M.L."/>
            <person name="Hauser L."/>
            <person name="Sangwan P."/>
            <person name="de Vos W.M."/>
            <person name="Janssen P.H."/>
            <person name="Smidt H."/>
        </authorList>
    </citation>
    <scope>NUCLEOTIDE SEQUENCE [LARGE SCALE GENOMIC DNA]</scope>
    <source>
        <strain evidence="13 14">Ellin428</strain>
    </source>
</reference>
<dbReference type="PANTHER" id="PTHR45436:SF5">
    <property type="entry name" value="SENSOR HISTIDINE KINASE TRCS"/>
    <property type="match status" value="1"/>
</dbReference>
<keyword evidence="14" id="KW-1185">Reference proteome</keyword>
<gene>
    <name evidence="13" type="ORF">CfE428DRAFT_4890</name>
</gene>
<dbReference type="InterPro" id="IPR003661">
    <property type="entry name" value="HisK_dim/P_dom"/>
</dbReference>
<feature type="domain" description="Histidine kinase" evidence="11">
    <location>
        <begin position="256"/>
        <end position="471"/>
    </location>
</feature>
<keyword evidence="9" id="KW-0902">Two-component regulatory system</keyword>
<dbReference type="RefSeq" id="WP_006982211.1">
    <property type="nucleotide sequence ID" value="NZ_ABVL01000018.1"/>
</dbReference>
<keyword evidence="6 10" id="KW-0812">Transmembrane</keyword>
<comment type="subcellular location">
    <subcellularLocation>
        <location evidence="2">Membrane</location>
    </subcellularLocation>
</comment>
<dbReference type="GO" id="GO:0005886">
    <property type="term" value="C:plasma membrane"/>
    <property type="evidence" value="ECO:0007669"/>
    <property type="project" value="TreeGrafter"/>
</dbReference>
<dbReference type="InterPro" id="IPR013727">
    <property type="entry name" value="2CSK_N"/>
</dbReference>
<evidence type="ECO:0000256" key="9">
    <source>
        <dbReference type="ARBA" id="ARBA00023012"/>
    </source>
</evidence>
<evidence type="ECO:0000256" key="3">
    <source>
        <dbReference type="ARBA" id="ARBA00012438"/>
    </source>
</evidence>
<evidence type="ECO:0000259" key="11">
    <source>
        <dbReference type="PROSITE" id="PS50109"/>
    </source>
</evidence>
<accession>B4D7H5</accession>
<keyword evidence="5" id="KW-0808">Transferase</keyword>
<protein>
    <recommendedName>
        <fullName evidence="3">histidine kinase</fullName>
        <ecNumber evidence="3">2.7.13.3</ecNumber>
    </recommendedName>
</protein>
<evidence type="ECO:0000256" key="8">
    <source>
        <dbReference type="ARBA" id="ARBA00022989"/>
    </source>
</evidence>
<keyword evidence="4" id="KW-0597">Phosphoprotein</keyword>
<evidence type="ECO:0000256" key="4">
    <source>
        <dbReference type="ARBA" id="ARBA00022553"/>
    </source>
</evidence>
<dbReference type="PROSITE" id="PS50109">
    <property type="entry name" value="HIS_KIN"/>
    <property type="match status" value="1"/>
</dbReference>
<dbReference type="PANTHER" id="PTHR45436">
    <property type="entry name" value="SENSOR HISTIDINE KINASE YKOH"/>
    <property type="match status" value="1"/>
</dbReference>
<dbReference type="SUPFAM" id="SSF47384">
    <property type="entry name" value="Homodimeric domain of signal transducing histidine kinase"/>
    <property type="match status" value="1"/>
</dbReference>
<evidence type="ECO:0000313" key="14">
    <source>
        <dbReference type="Proteomes" id="UP000005824"/>
    </source>
</evidence>
<dbReference type="EC" id="2.7.13.3" evidence="3"/>
<feature type="transmembrane region" description="Helical" evidence="10">
    <location>
        <begin position="12"/>
        <end position="35"/>
    </location>
</feature>
<evidence type="ECO:0000256" key="7">
    <source>
        <dbReference type="ARBA" id="ARBA00022777"/>
    </source>
</evidence>
<evidence type="ECO:0000256" key="2">
    <source>
        <dbReference type="ARBA" id="ARBA00004370"/>
    </source>
</evidence>
<dbReference type="EMBL" id="ABVL01000018">
    <property type="protein sequence ID" value="EDY17592.1"/>
    <property type="molecule type" value="Genomic_DNA"/>
</dbReference>
<dbReference type="Pfam" id="PF08521">
    <property type="entry name" value="2CSK_N"/>
    <property type="match status" value="1"/>
</dbReference>
<keyword evidence="7 13" id="KW-0418">Kinase</keyword>
<evidence type="ECO:0000256" key="10">
    <source>
        <dbReference type="SAM" id="Phobius"/>
    </source>
</evidence>
<proteinExistence type="predicted"/>
<evidence type="ECO:0000256" key="1">
    <source>
        <dbReference type="ARBA" id="ARBA00000085"/>
    </source>
</evidence>
<evidence type="ECO:0000259" key="12">
    <source>
        <dbReference type="PROSITE" id="PS50885"/>
    </source>
</evidence>
<feature type="transmembrane region" description="Helical" evidence="10">
    <location>
        <begin position="170"/>
        <end position="190"/>
    </location>
</feature>
<evidence type="ECO:0000313" key="13">
    <source>
        <dbReference type="EMBL" id="EDY17592.1"/>
    </source>
</evidence>
<dbReference type="STRING" id="497964.CfE428DRAFT_4890"/>
<evidence type="ECO:0000256" key="5">
    <source>
        <dbReference type="ARBA" id="ARBA00022679"/>
    </source>
</evidence>
<dbReference type="Gene3D" id="3.30.565.10">
    <property type="entry name" value="Histidine kinase-like ATPase, C-terminal domain"/>
    <property type="match status" value="1"/>
</dbReference>
<dbReference type="SUPFAM" id="SSF55874">
    <property type="entry name" value="ATPase domain of HSP90 chaperone/DNA topoisomerase II/histidine kinase"/>
    <property type="match status" value="1"/>
</dbReference>